<gene>
    <name evidence="3" type="ORF">E1163_09680</name>
</gene>
<keyword evidence="2" id="KW-0378">Hydrolase</keyword>
<evidence type="ECO:0000256" key="2">
    <source>
        <dbReference type="ARBA" id="ARBA00022801"/>
    </source>
</evidence>
<evidence type="ECO:0000256" key="1">
    <source>
        <dbReference type="ARBA" id="ARBA00022729"/>
    </source>
</evidence>
<dbReference type="RefSeq" id="WP_155171243.1">
    <property type="nucleotide sequence ID" value="NZ_BAAAFL010000053.1"/>
</dbReference>
<dbReference type="PANTHER" id="PTHR43037:SF5">
    <property type="entry name" value="FERULOYL ESTERASE"/>
    <property type="match status" value="1"/>
</dbReference>
<dbReference type="Gene3D" id="3.40.50.1820">
    <property type="entry name" value="alpha/beta hydrolase"/>
    <property type="match status" value="1"/>
</dbReference>
<organism evidence="3 4">
    <name type="scientific">Fulvivirga kasyanovii</name>
    <dbReference type="NCBI Taxonomy" id="396812"/>
    <lineage>
        <taxon>Bacteria</taxon>
        <taxon>Pseudomonadati</taxon>
        <taxon>Bacteroidota</taxon>
        <taxon>Cytophagia</taxon>
        <taxon>Cytophagales</taxon>
        <taxon>Fulvivirgaceae</taxon>
        <taxon>Fulvivirga</taxon>
    </lineage>
</organism>
<sequence length="512" mass="56721">MNRFLYLSFVVVALFFLTCSEDDGNITPREPEGQCAEPGPPTFLKQPSGVYDGSNFKIRLRTDIPSTLYYFISDFEVTDKEAEKIKARALSGNGLVAANTTQVDCEEIGEDFDIEIGQLPENTKLFAYVTAESFVSDTLLQEEIGSFSFSINEGSDSVVTCELEGPPAFTSEPKGLYGTRSFDFVVETDIPSSLYYIISKNELSDKSPANIRQKVLEGANFLAADSARISCDSLSKAMTITVTDLPKETQLYAYIVAESYVSDTVLQTEVTEFAFATQASQTIETFFSNVKGRDALYVRYLPDEAAFKYPENKVHPLIIFLGGNGEVSPPGEIYLIQNGSIPKYIDSGHDIPFIVIAPEHNTEDWNNAFIHEMVEFSMENYSVDPDRIIITGMSGGGIGTFSYAISHPEIPAAIVPVSGEGEVDEVCAISDMAVWAFHNTNDPKVPTSGSIDMINALRNCNPAPTEEVNLTIFADEGHNCWIRVYNPESITWEYDPSVQPIDIYEWMYQQSK</sequence>
<dbReference type="SUPFAM" id="SSF53474">
    <property type="entry name" value="alpha/beta-Hydrolases"/>
    <property type="match status" value="1"/>
</dbReference>
<dbReference type="EMBL" id="SMLW01000494">
    <property type="protein sequence ID" value="MTI25210.1"/>
    <property type="molecule type" value="Genomic_DNA"/>
</dbReference>
<dbReference type="PANTHER" id="PTHR43037">
    <property type="entry name" value="UNNAMED PRODUCT-RELATED"/>
    <property type="match status" value="1"/>
</dbReference>
<dbReference type="InterPro" id="IPR050955">
    <property type="entry name" value="Plant_Biomass_Hydrol_Est"/>
</dbReference>
<proteinExistence type="predicted"/>
<comment type="caution">
    <text evidence="3">The sequence shown here is derived from an EMBL/GenBank/DDBJ whole genome shotgun (WGS) entry which is preliminary data.</text>
</comment>
<name>A0ABW9RMN6_9BACT</name>
<keyword evidence="1" id="KW-0732">Signal</keyword>
<keyword evidence="4" id="KW-1185">Reference proteome</keyword>
<evidence type="ECO:0000313" key="3">
    <source>
        <dbReference type="EMBL" id="MTI25210.1"/>
    </source>
</evidence>
<evidence type="ECO:0000313" key="4">
    <source>
        <dbReference type="Proteomes" id="UP000798808"/>
    </source>
</evidence>
<protein>
    <recommendedName>
        <fullName evidence="5">Phospholipase/carboxylesterase/thioesterase domain-containing protein</fullName>
    </recommendedName>
</protein>
<reference evidence="3 4" key="1">
    <citation type="submission" date="2019-02" db="EMBL/GenBank/DDBJ databases">
        <authorList>
            <person name="Goldberg S.R."/>
            <person name="Haltli B.A."/>
            <person name="Correa H."/>
            <person name="Russell K.G."/>
        </authorList>
    </citation>
    <scope>NUCLEOTIDE SEQUENCE [LARGE SCALE GENOMIC DNA]</scope>
    <source>
        <strain evidence="3 4">JCM 16186</strain>
    </source>
</reference>
<accession>A0ABW9RMN6</accession>
<dbReference type="InterPro" id="IPR029058">
    <property type="entry name" value="AB_hydrolase_fold"/>
</dbReference>
<evidence type="ECO:0008006" key="5">
    <source>
        <dbReference type="Google" id="ProtNLM"/>
    </source>
</evidence>
<dbReference type="Proteomes" id="UP000798808">
    <property type="component" value="Unassembled WGS sequence"/>
</dbReference>